<dbReference type="OrthoDB" id="9797223at2"/>
<gene>
    <name evidence="4" type="ordered locus">HTH_1349</name>
</gene>
<dbReference type="SUPFAM" id="SSF46785">
    <property type="entry name" value="Winged helix' DNA-binding domain"/>
    <property type="match status" value="1"/>
</dbReference>
<evidence type="ECO:0000256" key="2">
    <source>
        <dbReference type="ARBA" id="ARBA00023163"/>
    </source>
</evidence>
<dbReference type="Pfam" id="PF08220">
    <property type="entry name" value="HTH_DeoR"/>
    <property type="match status" value="1"/>
</dbReference>
<evidence type="ECO:0000313" key="5">
    <source>
        <dbReference type="Proteomes" id="UP000002574"/>
    </source>
</evidence>
<protein>
    <submittedName>
        <fullName evidence="4">Transcriptional regulator, DeoR family</fullName>
    </submittedName>
</protein>
<dbReference type="GO" id="GO:0003700">
    <property type="term" value="F:DNA-binding transcription factor activity"/>
    <property type="evidence" value="ECO:0007669"/>
    <property type="project" value="InterPro"/>
</dbReference>
<dbReference type="PATRIC" id="fig|608538.5.peg.1369"/>
<dbReference type="PROSITE" id="PS51000">
    <property type="entry name" value="HTH_DEOR_2"/>
    <property type="match status" value="1"/>
</dbReference>
<dbReference type="EMBL" id="AP011112">
    <property type="protein sequence ID" value="BAI69800.1"/>
    <property type="molecule type" value="Genomic_DNA"/>
</dbReference>
<dbReference type="PANTHER" id="PTHR41247:SF1">
    <property type="entry name" value="HTH-TYPE TRANSCRIPTIONAL REPRESSOR YCNK"/>
    <property type="match status" value="1"/>
</dbReference>
<evidence type="ECO:0000256" key="1">
    <source>
        <dbReference type="ARBA" id="ARBA00023015"/>
    </source>
</evidence>
<dbReference type="eggNOG" id="COG1349">
    <property type="taxonomic scope" value="Bacteria"/>
</dbReference>
<dbReference type="InterPro" id="IPR036388">
    <property type="entry name" value="WH-like_DNA-bd_sf"/>
</dbReference>
<dbReference type="Gene3D" id="1.10.10.10">
    <property type="entry name" value="Winged helix-like DNA-binding domain superfamily/Winged helix DNA-binding domain"/>
    <property type="match status" value="1"/>
</dbReference>
<evidence type="ECO:0000313" key="4">
    <source>
        <dbReference type="EMBL" id="BAI69800.1"/>
    </source>
</evidence>
<dbReference type="InterPro" id="IPR036390">
    <property type="entry name" value="WH_DNA-bd_sf"/>
</dbReference>
<dbReference type="KEGG" id="hte:Hydth_1340"/>
<dbReference type="SMART" id="SM00420">
    <property type="entry name" value="HTH_DEOR"/>
    <property type="match status" value="1"/>
</dbReference>
<dbReference type="RefSeq" id="WP_012963980.1">
    <property type="nucleotide sequence ID" value="NC_013799.1"/>
</dbReference>
<dbReference type="AlphaFoldDB" id="D3DIZ8"/>
<dbReference type="PANTHER" id="PTHR41247">
    <property type="entry name" value="HTH-TYPE TRANSCRIPTIONAL REPRESSOR YCNK"/>
    <property type="match status" value="1"/>
</dbReference>
<proteinExistence type="predicted"/>
<dbReference type="eggNOG" id="COG4314">
    <property type="taxonomic scope" value="Bacteria"/>
</dbReference>
<name>D3DIZ8_HYDTT</name>
<sequence length="189" mass="21650">MDRKEKIVELINQGYDNVKALSQYFGVSLMTIYRDVRELEKEGKIIRKHGELRLRTQEDLKEEKIDTCAYCTKAVDRRLEFIYHLKNRKVKACCAHCGLLLYKDIKEDEVEACMTWDFITGNPISCYSAWYVIGSSALPCCSPSAIAFASREDAEKFAKGFGGVVTDFEKGVEGIRELMKRGQRVDIKL</sequence>
<dbReference type="Pfam" id="PF05573">
    <property type="entry name" value="NosL"/>
    <property type="match status" value="1"/>
</dbReference>
<feature type="domain" description="HTH deoR-type" evidence="3">
    <location>
        <begin position="1"/>
        <end position="54"/>
    </location>
</feature>
<keyword evidence="5" id="KW-1185">Reference proteome</keyword>
<dbReference type="Gene3D" id="3.30.70.2050">
    <property type="match status" value="1"/>
</dbReference>
<dbReference type="Proteomes" id="UP000002574">
    <property type="component" value="Chromosome"/>
</dbReference>
<keyword evidence="1" id="KW-0805">Transcription regulation</keyword>
<dbReference type="STRING" id="608538.HTH_1349"/>
<dbReference type="InterPro" id="IPR008719">
    <property type="entry name" value="N2O_reductase_NosL"/>
</dbReference>
<accession>D3DIZ8</accession>
<organism evidence="4 5">
    <name type="scientific">Hydrogenobacter thermophilus (strain DSM 6534 / IAM 12695 / TK-6)</name>
    <dbReference type="NCBI Taxonomy" id="608538"/>
    <lineage>
        <taxon>Bacteria</taxon>
        <taxon>Pseudomonadati</taxon>
        <taxon>Aquificota</taxon>
        <taxon>Aquificia</taxon>
        <taxon>Aquificales</taxon>
        <taxon>Aquificaceae</taxon>
        <taxon>Hydrogenobacter</taxon>
    </lineage>
</organism>
<dbReference type="SUPFAM" id="SSF160387">
    <property type="entry name" value="NosL/MerB-like"/>
    <property type="match status" value="1"/>
</dbReference>
<keyword evidence="2" id="KW-0804">Transcription</keyword>
<reference evidence="4 5" key="1">
    <citation type="journal article" date="2010" name="J. Bacteriol.">
        <title>Complete genome sequence of the thermophilic, obligately chemolithoautotrophic hydrogen-oxidizing bacterium Hydrogenobacter thermophilus TK-6.</title>
        <authorList>
            <person name="Arai H."/>
            <person name="Kanbe H."/>
            <person name="Ishii M."/>
            <person name="Igarashi Y."/>
        </authorList>
    </citation>
    <scope>NUCLEOTIDE SEQUENCE [LARGE SCALE GENOMIC DNA]</scope>
    <source>
        <strain evidence="5">DSM 6534 / IAM 12695 / TK-6 [Tokyo]</strain>
    </source>
</reference>
<dbReference type="KEGG" id="hth:HTH_1349"/>
<evidence type="ECO:0000259" key="3">
    <source>
        <dbReference type="PROSITE" id="PS51000"/>
    </source>
</evidence>
<dbReference type="InterPro" id="IPR001034">
    <property type="entry name" value="DeoR_HTH"/>
</dbReference>